<gene>
    <name evidence="2" type="ORF">Q9L58_008339</name>
</gene>
<name>A0ABR3GA21_9PEZI</name>
<comment type="caution">
    <text evidence="2">The sequence shown here is derived from an EMBL/GenBank/DDBJ whole genome shotgun (WGS) entry which is preliminary data.</text>
</comment>
<reference evidence="2 3" key="1">
    <citation type="submission" date="2024-02" db="EMBL/GenBank/DDBJ databases">
        <title>Discinaceae phylogenomics.</title>
        <authorList>
            <person name="Dirks A.C."/>
            <person name="James T.Y."/>
        </authorList>
    </citation>
    <scope>NUCLEOTIDE SEQUENCE [LARGE SCALE GENOMIC DNA]</scope>
    <source>
        <strain evidence="2 3">ACD0624</strain>
    </source>
</reference>
<evidence type="ECO:0000313" key="3">
    <source>
        <dbReference type="Proteomes" id="UP001447188"/>
    </source>
</evidence>
<keyword evidence="3" id="KW-1185">Reference proteome</keyword>
<dbReference type="Proteomes" id="UP001447188">
    <property type="component" value="Unassembled WGS sequence"/>
</dbReference>
<evidence type="ECO:0000313" key="2">
    <source>
        <dbReference type="EMBL" id="KAL0632789.1"/>
    </source>
</evidence>
<feature type="region of interest" description="Disordered" evidence="1">
    <location>
        <begin position="22"/>
        <end position="49"/>
    </location>
</feature>
<proteinExistence type="predicted"/>
<evidence type="ECO:0000256" key="1">
    <source>
        <dbReference type="SAM" id="MobiDB-lite"/>
    </source>
</evidence>
<protein>
    <submittedName>
        <fullName evidence="2">Uncharacterized protein</fullName>
    </submittedName>
</protein>
<organism evidence="2 3">
    <name type="scientific">Discina gigas</name>
    <dbReference type="NCBI Taxonomy" id="1032678"/>
    <lineage>
        <taxon>Eukaryota</taxon>
        <taxon>Fungi</taxon>
        <taxon>Dikarya</taxon>
        <taxon>Ascomycota</taxon>
        <taxon>Pezizomycotina</taxon>
        <taxon>Pezizomycetes</taxon>
        <taxon>Pezizales</taxon>
        <taxon>Discinaceae</taxon>
        <taxon>Discina</taxon>
    </lineage>
</organism>
<accession>A0ABR3GA21</accession>
<dbReference type="EMBL" id="JBBBZM010000151">
    <property type="protein sequence ID" value="KAL0632789.1"/>
    <property type="molecule type" value="Genomic_DNA"/>
</dbReference>
<sequence length="156" mass="17776">MEEVVRVWKEFEKVRYELEIVPDGDREREEEEDNWGHGELEQEELEQAERRGREKPLFVPFRYLPAPGVSASPDVLSYPTLKLDGLTYSAVAELQFFSTRSLSFAKVVILNYDGDSQTLFISCPDSVHEVTSGFPVLRNSPGKVERSHGLVNFKGP</sequence>